<dbReference type="SUPFAM" id="SSF53098">
    <property type="entry name" value="Ribonuclease H-like"/>
    <property type="match status" value="1"/>
</dbReference>
<reference evidence="6" key="1">
    <citation type="submission" date="2020-11" db="EMBL/GenBank/DDBJ databases">
        <title>Azospira restricta DSM 18626 genome sequence.</title>
        <authorList>
            <person name="Moe W.M."/>
        </authorList>
    </citation>
    <scope>NUCLEOTIDE SEQUENCE</scope>
    <source>
        <strain evidence="6">DSM 18626</strain>
    </source>
</reference>
<sequence length="467" mass="51606">MNLPISRPLVFVDLETTGANFARDRVLEVGLVEVDEHGVREWAALVNPGVPVTPFITGLTGIDDTMVADAPGFERLADELRRRLAGKLFVAHNARFDYGFLKAEFARLGVDFRATVLCTVKLSRKLFPQHNRHNLDTLIERHGVAADARHRALADARVLWDLWQRWHADPGADALAAAVAALTQAATLPPDLDPALADELPDIHGAYALLGADGETLLTGRASNLRQKVLSHFAGARFSLPPASLVRRIEWFDAAGEFGARLHEIRLQRRRKPIPAELCAWRLREVAPGDFRPFLATPDDARFGGDDELFGLYGTQREARQALRKLAEAHFLCPARLGLEAEKPGKPCSAVKGHHCRGVCVGKEDASRHSARLMAALGKLKLKAWPFAGPVALVERDAFGMIEDFHVVDRWRYRGLARNDETLRELAESAEELPFDPDVYRVLLKYIQGNSLRVVTLPAGSSPAPAR</sequence>
<dbReference type="InterPro" id="IPR013520">
    <property type="entry name" value="Ribonucl_H"/>
</dbReference>
<dbReference type="SMART" id="SM00479">
    <property type="entry name" value="EXOIII"/>
    <property type="match status" value="1"/>
</dbReference>
<dbReference type="GO" id="GO:0005829">
    <property type="term" value="C:cytosol"/>
    <property type="evidence" value="ECO:0007669"/>
    <property type="project" value="TreeGrafter"/>
</dbReference>
<proteinExistence type="predicted"/>
<organism evidence="6 7">
    <name type="scientific">Azospira restricta</name>
    <dbReference type="NCBI Taxonomy" id="404405"/>
    <lineage>
        <taxon>Bacteria</taxon>
        <taxon>Pseudomonadati</taxon>
        <taxon>Pseudomonadota</taxon>
        <taxon>Betaproteobacteria</taxon>
        <taxon>Rhodocyclales</taxon>
        <taxon>Rhodocyclaceae</taxon>
        <taxon>Azospira</taxon>
    </lineage>
</organism>
<dbReference type="InterPro" id="IPR006054">
    <property type="entry name" value="DnaQ"/>
</dbReference>
<dbReference type="PROSITE" id="PS50164">
    <property type="entry name" value="GIY_YIG"/>
    <property type="match status" value="1"/>
</dbReference>
<dbReference type="GO" id="GO:0008408">
    <property type="term" value="F:3'-5' exonuclease activity"/>
    <property type="evidence" value="ECO:0007669"/>
    <property type="project" value="TreeGrafter"/>
</dbReference>
<dbReference type="PANTHER" id="PTHR30231:SF37">
    <property type="entry name" value="EXODEOXYRIBONUCLEASE 10"/>
    <property type="match status" value="1"/>
</dbReference>
<dbReference type="CDD" id="cd06127">
    <property type="entry name" value="DEDDh"/>
    <property type="match status" value="1"/>
</dbReference>
<dbReference type="Pfam" id="PF00929">
    <property type="entry name" value="RNase_T"/>
    <property type="match status" value="1"/>
</dbReference>
<feature type="domain" description="GIY-YIG" evidence="5">
    <location>
        <begin position="202"/>
        <end position="277"/>
    </location>
</feature>
<dbReference type="KEGG" id="ares:IWH25_13535"/>
<dbReference type="RefSeq" id="WP_203386317.1">
    <property type="nucleotide sequence ID" value="NZ_CP064781.1"/>
</dbReference>
<dbReference type="InterPro" id="IPR012337">
    <property type="entry name" value="RNaseH-like_sf"/>
</dbReference>
<evidence type="ECO:0000259" key="5">
    <source>
        <dbReference type="PROSITE" id="PS50164"/>
    </source>
</evidence>
<evidence type="ECO:0000256" key="2">
    <source>
        <dbReference type="ARBA" id="ARBA00025483"/>
    </source>
</evidence>
<dbReference type="PANTHER" id="PTHR30231">
    <property type="entry name" value="DNA POLYMERASE III SUBUNIT EPSILON"/>
    <property type="match status" value="1"/>
</dbReference>
<evidence type="ECO:0000256" key="3">
    <source>
        <dbReference type="ARBA" id="ARBA00026073"/>
    </source>
</evidence>
<evidence type="ECO:0000256" key="4">
    <source>
        <dbReference type="ARBA" id="ARBA00049244"/>
    </source>
</evidence>
<dbReference type="GO" id="GO:0045004">
    <property type="term" value="P:DNA replication proofreading"/>
    <property type="evidence" value="ECO:0007669"/>
    <property type="project" value="TreeGrafter"/>
</dbReference>
<evidence type="ECO:0000313" key="7">
    <source>
        <dbReference type="Proteomes" id="UP000663444"/>
    </source>
</evidence>
<name>A0A974SM61_9RHOO</name>
<dbReference type="EC" id="2.7.7.7" evidence="1"/>
<gene>
    <name evidence="6" type="ORF">IWH25_13535</name>
</gene>
<dbReference type="InterPro" id="IPR000305">
    <property type="entry name" value="GIY-YIG_endonuc"/>
</dbReference>
<dbReference type="GO" id="GO:0003887">
    <property type="term" value="F:DNA-directed DNA polymerase activity"/>
    <property type="evidence" value="ECO:0007669"/>
    <property type="project" value="UniProtKB-EC"/>
</dbReference>
<comment type="function">
    <text evidence="2">DNA polymerase III is a complex, multichain enzyme responsible for most of the replicative synthesis in bacteria. The epsilon subunit contain the editing function and is a proofreading 3'-5' exonuclease.</text>
</comment>
<dbReference type="Gene3D" id="3.30.420.10">
    <property type="entry name" value="Ribonuclease H-like superfamily/Ribonuclease H"/>
    <property type="match status" value="1"/>
</dbReference>
<dbReference type="FunFam" id="3.30.420.10:FF:000045">
    <property type="entry name" value="3'-5' exonuclease DinG"/>
    <property type="match status" value="1"/>
</dbReference>
<comment type="subunit">
    <text evidence="3">DNA polymerase III contains a core (composed of alpha, epsilon and theta chains) that associates with a tau subunit. This core dimerizes to form the POLIII' complex. PolIII' associates with the gamma complex (composed of gamma, delta, delta', psi and chi chains) and with the beta chain to form the complete DNA polymerase III complex.</text>
</comment>
<evidence type="ECO:0000313" key="6">
    <source>
        <dbReference type="EMBL" id="QRJ62786.1"/>
    </source>
</evidence>
<evidence type="ECO:0000256" key="1">
    <source>
        <dbReference type="ARBA" id="ARBA00012417"/>
    </source>
</evidence>
<keyword evidence="7" id="KW-1185">Reference proteome</keyword>
<comment type="catalytic activity">
    <reaction evidence="4">
        <text>DNA(n) + a 2'-deoxyribonucleoside 5'-triphosphate = DNA(n+1) + diphosphate</text>
        <dbReference type="Rhea" id="RHEA:22508"/>
        <dbReference type="Rhea" id="RHEA-COMP:17339"/>
        <dbReference type="Rhea" id="RHEA-COMP:17340"/>
        <dbReference type="ChEBI" id="CHEBI:33019"/>
        <dbReference type="ChEBI" id="CHEBI:61560"/>
        <dbReference type="ChEBI" id="CHEBI:173112"/>
        <dbReference type="EC" id="2.7.7.7"/>
    </reaction>
</comment>
<dbReference type="InterPro" id="IPR036397">
    <property type="entry name" value="RNaseH_sf"/>
</dbReference>
<protein>
    <recommendedName>
        <fullName evidence="1">DNA-directed DNA polymerase</fullName>
        <ecNumber evidence="1">2.7.7.7</ecNumber>
    </recommendedName>
</protein>
<dbReference type="GO" id="GO:0003677">
    <property type="term" value="F:DNA binding"/>
    <property type="evidence" value="ECO:0007669"/>
    <property type="project" value="InterPro"/>
</dbReference>
<dbReference type="EMBL" id="CP064781">
    <property type="protein sequence ID" value="QRJ62786.1"/>
    <property type="molecule type" value="Genomic_DNA"/>
</dbReference>
<dbReference type="Proteomes" id="UP000663444">
    <property type="component" value="Chromosome"/>
</dbReference>
<dbReference type="AlphaFoldDB" id="A0A974SM61"/>
<dbReference type="NCBIfam" id="TIGR00573">
    <property type="entry name" value="dnaq"/>
    <property type="match status" value="1"/>
</dbReference>
<accession>A0A974SM61</accession>